<dbReference type="RefSeq" id="WP_066235164.1">
    <property type="nucleotide sequence ID" value="NZ_JARTFQ010000005.1"/>
</dbReference>
<gene>
    <name evidence="1" type="ORF">P9271_14525</name>
</gene>
<evidence type="ECO:0000313" key="1">
    <source>
        <dbReference type="EMBL" id="MED4402530.1"/>
    </source>
</evidence>
<name>A0ABU6NZI4_9BACI</name>
<organism evidence="1 2">
    <name type="scientific">Metabacillus fastidiosus</name>
    <dbReference type="NCBI Taxonomy" id="1458"/>
    <lineage>
        <taxon>Bacteria</taxon>
        <taxon>Bacillati</taxon>
        <taxon>Bacillota</taxon>
        <taxon>Bacilli</taxon>
        <taxon>Bacillales</taxon>
        <taxon>Bacillaceae</taxon>
        <taxon>Metabacillus</taxon>
    </lineage>
</organism>
<sequence length="67" mass="8040">MHFPTVKENQTNIIHIIKKHYSSECGYTFTIFNFSSKTDTKKIIFRSLDEVTCKRCQEIFKEIHLRD</sequence>
<comment type="caution">
    <text evidence="1">The sequence shown here is derived from an EMBL/GenBank/DDBJ whole genome shotgun (WGS) entry which is preliminary data.</text>
</comment>
<proteinExistence type="predicted"/>
<dbReference type="GeneID" id="301143059"/>
<reference evidence="1 2" key="1">
    <citation type="submission" date="2023-03" db="EMBL/GenBank/DDBJ databases">
        <title>Bacillus Genome Sequencing.</title>
        <authorList>
            <person name="Dunlap C."/>
        </authorList>
    </citation>
    <scope>NUCLEOTIDE SEQUENCE [LARGE SCALE GENOMIC DNA]</scope>
    <source>
        <strain evidence="1 2">NRS-1717</strain>
    </source>
</reference>
<evidence type="ECO:0000313" key="2">
    <source>
        <dbReference type="Proteomes" id="UP001342826"/>
    </source>
</evidence>
<dbReference type="EMBL" id="JARTFS010000012">
    <property type="protein sequence ID" value="MED4402530.1"/>
    <property type="molecule type" value="Genomic_DNA"/>
</dbReference>
<dbReference type="Proteomes" id="UP001342826">
    <property type="component" value="Unassembled WGS sequence"/>
</dbReference>
<keyword evidence="2" id="KW-1185">Reference proteome</keyword>
<protein>
    <submittedName>
        <fullName evidence="1">Uncharacterized protein</fullName>
    </submittedName>
</protein>
<accession>A0ABU6NZI4</accession>